<keyword evidence="3" id="KW-1185">Reference proteome</keyword>
<organism evidence="2 3">
    <name type="scientific">Jiella endophytica</name>
    <dbReference type="NCBI Taxonomy" id="2558362"/>
    <lineage>
        <taxon>Bacteria</taxon>
        <taxon>Pseudomonadati</taxon>
        <taxon>Pseudomonadota</taxon>
        <taxon>Alphaproteobacteria</taxon>
        <taxon>Hyphomicrobiales</taxon>
        <taxon>Aurantimonadaceae</taxon>
        <taxon>Jiella</taxon>
    </lineage>
</organism>
<reference evidence="2 3" key="1">
    <citation type="submission" date="2019-03" db="EMBL/GenBank/DDBJ databases">
        <title>Jiella endophytica sp. nov., a novel endophytic bacterium isolated from root of Ficus microcarpa Linn. f.</title>
        <authorList>
            <person name="Tuo L."/>
        </authorList>
    </citation>
    <scope>NUCLEOTIDE SEQUENCE [LARGE SCALE GENOMIC DNA]</scope>
    <source>
        <strain evidence="2 3">CBS5Q-3</strain>
    </source>
</reference>
<dbReference type="EMBL" id="SOZD01000005">
    <property type="protein sequence ID" value="TFF20530.1"/>
    <property type="molecule type" value="Genomic_DNA"/>
</dbReference>
<evidence type="ECO:0000313" key="2">
    <source>
        <dbReference type="EMBL" id="TFF20530.1"/>
    </source>
</evidence>
<dbReference type="OrthoDB" id="9813502at2"/>
<dbReference type="Proteomes" id="UP000298179">
    <property type="component" value="Unassembled WGS sequence"/>
</dbReference>
<accession>A0A4Y8RGE4</accession>
<proteinExistence type="predicted"/>
<dbReference type="InterPro" id="IPR006528">
    <property type="entry name" value="Phage_head_morphogenesis_dom"/>
</dbReference>
<comment type="caution">
    <text evidence="2">The sequence shown here is derived from an EMBL/GenBank/DDBJ whole genome shotgun (WGS) entry which is preliminary data.</text>
</comment>
<protein>
    <recommendedName>
        <fullName evidence="1">Phage head morphogenesis domain-containing protein</fullName>
    </recommendedName>
</protein>
<name>A0A4Y8RGE4_9HYPH</name>
<feature type="domain" description="Phage head morphogenesis" evidence="1">
    <location>
        <begin position="60"/>
        <end position="186"/>
    </location>
</feature>
<dbReference type="RefSeq" id="WP_134763179.1">
    <property type="nucleotide sequence ID" value="NZ_SOZD01000005.1"/>
</dbReference>
<sequence>MATELQALPFAEAIAALQRRGKLLKSQFAWQDDWQADHAAMFTVAKSTGFDILGDVFEGLSKAVAEGRTVAEFSKELRPLLEAKGWWGQQRVVDPLSGEETIAQLGSTRRLQFIFDVNMRVSYAARHWSSFERNKRARPYLRYVHLEGQEHPRLQHQAWHNIVLPVDHPWWNTHACPNGWGCHCTLQSLSQRDVDRLMAQGVPLKFAAPATTSRDWINKRTGEILKVPDGIDPGWAYNPGKAGRDAVVRDALSAKVAEAPEELRRSAIADVVASDEFARFLEDPQGSLPVMAIGREIADALGADTTVALLSADTVVKQKQRHPELTIEDYRRLPAIGIDPTLVVQDGETTMVYVKEDDDRWLHAAVKVTRSRKAAFLTSFRFTGASNIRSLFRRGIRVLLDRR</sequence>
<dbReference type="Pfam" id="PF04233">
    <property type="entry name" value="Phage_Mu_F"/>
    <property type="match status" value="1"/>
</dbReference>
<evidence type="ECO:0000259" key="1">
    <source>
        <dbReference type="Pfam" id="PF04233"/>
    </source>
</evidence>
<gene>
    <name evidence="2" type="ORF">E3C22_16610</name>
</gene>
<dbReference type="AlphaFoldDB" id="A0A4Y8RGE4"/>
<evidence type="ECO:0000313" key="3">
    <source>
        <dbReference type="Proteomes" id="UP000298179"/>
    </source>
</evidence>